<dbReference type="InterPro" id="IPR050464">
    <property type="entry name" value="Zeta_carotene_desat/Oxidored"/>
</dbReference>
<evidence type="ECO:0000256" key="7">
    <source>
        <dbReference type="ARBA" id="ARBA00022630"/>
    </source>
</evidence>
<accession>A0A101XNR6</accession>
<proteinExistence type="inferred from homology"/>
<comment type="caution">
    <text evidence="13">The sequence shown here is derived from an EMBL/GenBank/DDBJ whole genome shotgun (WGS) entry which is preliminary data.</text>
</comment>
<dbReference type="SUPFAM" id="SSF54373">
    <property type="entry name" value="FAD-linked reductases, C-terminal domain"/>
    <property type="match status" value="1"/>
</dbReference>
<dbReference type="GO" id="GO:0005737">
    <property type="term" value="C:cytoplasm"/>
    <property type="evidence" value="ECO:0007669"/>
    <property type="project" value="UniProtKB-SubCell"/>
</dbReference>
<dbReference type="OrthoDB" id="9805195at2"/>
<dbReference type="Gene3D" id="3.50.50.60">
    <property type="entry name" value="FAD/NAD(P)-binding domain"/>
    <property type="match status" value="1"/>
</dbReference>
<dbReference type="PRINTS" id="PR00419">
    <property type="entry name" value="ADXRDTASE"/>
</dbReference>
<name>A0A101XNR6_9BACL</name>
<dbReference type="Pfam" id="PF01593">
    <property type="entry name" value="Amino_oxidase"/>
    <property type="match status" value="1"/>
</dbReference>
<dbReference type="GO" id="GO:0006783">
    <property type="term" value="P:heme biosynthetic process"/>
    <property type="evidence" value="ECO:0007669"/>
    <property type="project" value="UniProtKB-UniRule"/>
</dbReference>
<dbReference type="UniPathway" id="UPA00252"/>
<evidence type="ECO:0000256" key="1">
    <source>
        <dbReference type="ARBA" id="ARBA00001755"/>
    </source>
</evidence>
<keyword evidence="7 11" id="KW-0285">Flavoprotein</keyword>
<evidence type="ECO:0000256" key="5">
    <source>
        <dbReference type="ARBA" id="ARBA00012402"/>
    </source>
</evidence>
<comment type="catalytic activity">
    <reaction evidence="1">
        <text>coproporphyrinogen III + 3 O2 = coproporphyrin III + 3 H2O2</text>
        <dbReference type="Rhea" id="RHEA:43436"/>
        <dbReference type="ChEBI" id="CHEBI:15379"/>
        <dbReference type="ChEBI" id="CHEBI:16240"/>
        <dbReference type="ChEBI" id="CHEBI:57309"/>
        <dbReference type="ChEBI" id="CHEBI:131725"/>
        <dbReference type="EC" id="1.3.3.15"/>
    </reaction>
    <physiologicalReaction direction="left-to-right" evidence="1">
        <dbReference type="Rhea" id="RHEA:43437"/>
    </physiologicalReaction>
</comment>
<dbReference type="Proteomes" id="UP000053557">
    <property type="component" value="Unassembled WGS sequence"/>
</dbReference>
<evidence type="ECO:0000256" key="4">
    <source>
        <dbReference type="ARBA" id="ARBA00008310"/>
    </source>
</evidence>
<dbReference type="InterPro" id="IPR002937">
    <property type="entry name" value="Amino_oxidase"/>
</dbReference>
<dbReference type="PANTHER" id="PTHR42923:SF3">
    <property type="entry name" value="PROTOPORPHYRINOGEN OXIDASE"/>
    <property type="match status" value="1"/>
</dbReference>
<dbReference type="Gene3D" id="3.90.660.20">
    <property type="entry name" value="Protoporphyrinogen oxidase, mitochondrial, domain 2"/>
    <property type="match status" value="1"/>
</dbReference>
<evidence type="ECO:0000313" key="13">
    <source>
        <dbReference type="EMBL" id="KUO94817.1"/>
    </source>
</evidence>
<organism evidence="13 14">
    <name type="scientific">Ferroacidibacillus organovorans</name>
    <dbReference type="NCBI Taxonomy" id="1765683"/>
    <lineage>
        <taxon>Bacteria</taxon>
        <taxon>Bacillati</taxon>
        <taxon>Bacillota</taxon>
        <taxon>Bacilli</taxon>
        <taxon>Bacillales</taxon>
        <taxon>Alicyclobacillaceae</taxon>
        <taxon>Ferroacidibacillus</taxon>
    </lineage>
</organism>
<sequence length="466" mass="50403">MNRLHVVVVGAGVTGLAAAYQLMKTGRADVTIFEASEQVGGTLRSIESERHLFEQGPDSFLARKRVMIDLCTELGLREQLVGTGPLARKTYLVSDGKLYPFPKGTYMGIPLTQEAFEQIPFLSEDGKRRALLDLTMGPDEERDNDSMGELLTRRLGREVVEKIAEAVLAGVHASPIDRLSVAATYPEIGEAARGGSLLRGLQKFVADRQHIAQDDDLPKTAFLTLRGGLSQLASALLSALHGLGATVHTGRAVTSIECSSRACVVRTAGSEITCDAVVVAVPAHRASKLFSAEAVKHALEGFHYASVATVALAYRPRDVLFELDGSGFVVPRREKSDVTACTFVSSKWPHMANREVVTLRAFVGRAEDDQIVGAPDEEILKRVRQDLANWLKADPEPTFTLVTRWNKGMPQYEVGHLARVAELVEVGSRAYPRVIFSGAAYRGVGLPDCAADGIEAAQSVLAMHSS</sequence>
<evidence type="ECO:0000256" key="11">
    <source>
        <dbReference type="RuleBase" id="RU364052"/>
    </source>
</evidence>
<evidence type="ECO:0000256" key="3">
    <source>
        <dbReference type="ARBA" id="ARBA00004744"/>
    </source>
</evidence>
<evidence type="ECO:0000256" key="2">
    <source>
        <dbReference type="ARBA" id="ARBA00001974"/>
    </source>
</evidence>
<keyword evidence="11" id="KW-0963">Cytoplasm</keyword>
<comment type="pathway">
    <text evidence="3 11">Porphyrin-containing compound metabolism; protoheme biosynthesis.</text>
</comment>
<evidence type="ECO:0000313" key="14">
    <source>
        <dbReference type="Proteomes" id="UP000053557"/>
    </source>
</evidence>
<keyword evidence="9 11" id="KW-0560">Oxidoreductase</keyword>
<protein>
    <recommendedName>
        <fullName evidence="6 11">Coproporphyrinogen III oxidase</fullName>
        <ecNumber evidence="5 11">1.3.3.15</ecNumber>
    </recommendedName>
</protein>
<dbReference type="NCBIfam" id="TIGR00562">
    <property type="entry name" value="proto_IX_ox"/>
    <property type="match status" value="1"/>
</dbReference>
<comment type="subcellular location">
    <subcellularLocation>
        <location evidence="11">Cytoplasm</location>
    </subcellularLocation>
</comment>
<comment type="function">
    <text evidence="11">Involved in coproporphyrin-dependent heme b biosynthesis. Catalyzes the oxidation of coproporphyrinogen III to coproporphyrin III.</text>
</comment>
<evidence type="ECO:0000256" key="9">
    <source>
        <dbReference type="ARBA" id="ARBA00023002"/>
    </source>
</evidence>
<dbReference type="InterPro" id="IPR036188">
    <property type="entry name" value="FAD/NAD-bd_sf"/>
</dbReference>
<dbReference type="Gene3D" id="1.10.3110.10">
    <property type="entry name" value="protoporphyrinogen ix oxidase, domain 3"/>
    <property type="match status" value="1"/>
</dbReference>
<feature type="domain" description="Amine oxidase" evidence="12">
    <location>
        <begin position="14"/>
        <end position="461"/>
    </location>
</feature>
<comment type="similarity">
    <text evidence="4 11">Belongs to the protoporphyrinogen/coproporphyrinogen oxidase family. Coproporphyrinogen III oxidase subfamily.</text>
</comment>
<evidence type="ECO:0000256" key="8">
    <source>
        <dbReference type="ARBA" id="ARBA00022827"/>
    </source>
</evidence>
<gene>
    <name evidence="13" type="ORF">ATW55_10420</name>
</gene>
<dbReference type="SUPFAM" id="SSF51905">
    <property type="entry name" value="FAD/NAD(P)-binding domain"/>
    <property type="match status" value="1"/>
</dbReference>
<keyword evidence="8 11" id="KW-0274">FAD</keyword>
<dbReference type="EC" id="1.3.3.15" evidence="5 11"/>
<reference evidence="13 14" key="1">
    <citation type="submission" date="2015-12" db="EMBL/GenBank/DDBJ databases">
        <title>Draft genome sequence of Acidibacillus ferrooxidans ITV001, isolated from a chalcopyrite acid mine drainage site in Brazil.</title>
        <authorList>
            <person name="Dall'Agnol H."/>
            <person name="Nancucheo I."/>
            <person name="Johnson B."/>
            <person name="Oliveira R."/>
            <person name="Leite L."/>
            <person name="Pylro V."/>
            <person name="Nunes G.L."/>
            <person name="Tzotzos G."/>
            <person name="Fernandes G.R."/>
            <person name="Dutra J."/>
            <person name="Orellana S.C."/>
            <person name="Oliveira G."/>
        </authorList>
    </citation>
    <scope>NUCLEOTIDE SEQUENCE [LARGE SCALE GENOMIC DNA]</scope>
    <source>
        <strain evidence="14">ITV01</strain>
    </source>
</reference>
<evidence type="ECO:0000256" key="6">
    <source>
        <dbReference type="ARBA" id="ARBA00019046"/>
    </source>
</evidence>
<dbReference type="PANTHER" id="PTHR42923">
    <property type="entry name" value="PROTOPORPHYRINOGEN OXIDASE"/>
    <property type="match status" value="1"/>
</dbReference>
<evidence type="ECO:0000256" key="10">
    <source>
        <dbReference type="ARBA" id="ARBA00023133"/>
    </source>
</evidence>
<keyword evidence="14" id="KW-1185">Reference proteome</keyword>
<dbReference type="RefSeq" id="WP_067719507.1">
    <property type="nucleotide sequence ID" value="NZ_LPVJ01000070.1"/>
</dbReference>
<dbReference type="AlphaFoldDB" id="A0A101XNR6"/>
<comment type="cofactor">
    <cofactor evidence="2 11">
        <name>FAD</name>
        <dbReference type="ChEBI" id="CHEBI:57692"/>
    </cofactor>
</comment>
<dbReference type="GO" id="GO:0004729">
    <property type="term" value="F:oxygen-dependent protoporphyrinogen oxidase activity"/>
    <property type="evidence" value="ECO:0007669"/>
    <property type="project" value="UniProtKB-UniRule"/>
</dbReference>
<dbReference type="InterPro" id="IPR004572">
    <property type="entry name" value="Protoporphyrinogen_oxidase"/>
</dbReference>
<keyword evidence="10 11" id="KW-0350">Heme biosynthesis</keyword>
<evidence type="ECO:0000259" key="12">
    <source>
        <dbReference type="Pfam" id="PF01593"/>
    </source>
</evidence>
<dbReference type="EMBL" id="LPVJ01000070">
    <property type="protein sequence ID" value="KUO94817.1"/>
    <property type="molecule type" value="Genomic_DNA"/>
</dbReference>